<keyword evidence="2" id="KW-0863">Zinc-finger</keyword>
<feature type="domain" description="FLYWCH-type" evidence="4">
    <location>
        <begin position="9"/>
        <end position="64"/>
    </location>
</feature>
<keyword evidence="1" id="KW-0479">Metal-binding</keyword>
<evidence type="ECO:0000256" key="3">
    <source>
        <dbReference type="ARBA" id="ARBA00022833"/>
    </source>
</evidence>
<dbReference type="Proteomes" id="UP000740883">
    <property type="component" value="Unassembled WGS sequence"/>
</dbReference>
<keyword evidence="3" id="KW-0862">Zinc</keyword>
<gene>
    <name evidence="5" type="ORF">NGRA_1425</name>
</gene>
<dbReference type="EMBL" id="SBJO01000090">
    <property type="protein sequence ID" value="KAF9763213.1"/>
    <property type="molecule type" value="Genomic_DNA"/>
</dbReference>
<sequence>MENNFIKIKSLRNCEKLIHMHYEYNLSSKNDATETWRCVERDCKGRVLLDLSKGTISIKKEHLHPPPPFFKVKRLIYNNQIIKFAETTEYSSSKIYDLVRTGLSELESLLVKKKNVHKLVGDKRKRQDSFNDSNIPLFFVFYPA</sequence>
<evidence type="ECO:0000256" key="1">
    <source>
        <dbReference type="ARBA" id="ARBA00022723"/>
    </source>
</evidence>
<dbReference type="Pfam" id="PF04500">
    <property type="entry name" value="FLYWCH"/>
    <property type="match status" value="1"/>
</dbReference>
<evidence type="ECO:0000313" key="5">
    <source>
        <dbReference type="EMBL" id="KAF9763213.1"/>
    </source>
</evidence>
<evidence type="ECO:0000259" key="4">
    <source>
        <dbReference type="Pfam" id="PF04500"/>
    </source>
</evidence>
<organism evidence="5 6">
    <name type="scientific">Nosema granulosis</name>
    <dbReference type="NCBI Taxonomy" id="83296"/>
    <lineage>
        <taxon>Eukaryota</taxon>
        <taxon>Fungi</taxon>
        <taxon>Fungi incertae sedis</taxon>
        <taxon>Microsporidia</taxon>
        <taxon>Nosematidae</taxon>
        <taxon>Nosema</taxon>
    </lineage>
</organism>
<evidence type="ECO:0000256" key="2">
    <source>
        <dbReference type="ARBA" id="ARBA00022771"/>
    </source>
</evidence>
<dbReference type="InterPro" id="IPR007588">
    <property type="entry name" value="Znf_FLYWCH"/>
</dbReference>
<evidence type="ECO:0000313" key="6">
    <source>
        <dbReference type="Proteomes" id="UP000740883"/>
    </source>
</evidence>
<keyword evidence="6" id="KW-1185">Reference proteome</keyword>
<dbReference type="Gene3D" id="2.20.25.240">
    <property type="match status" value="1"/>
</dbReference>
<proteinExistence type="predicted"/>
<protein>
    <recommendedName>
        <fullName evidence="4">FLYWCH-type domain-containing protein</fullName>
    </recommendedName>
</protein>
<accession>A0A9P6KYM4</accession>
<dbReference type="AlphaFoldDB" id="A0A9P6KYM4"/>
<comment type="caution">
    <text evidence="5">The sequence shown here is derived from an EMBL/GenBank/DDBJ whole genome shotgun (WGS) entry which is preliminary data.</text>
</comment>
<dbReference type="GO" id="GO:0008270">
    <property type="term" value="F:zinc ion binding"/>
    <property type="evidence" value="ECO:0007669"/>
    <property type="project" value="UniProtKB-KW"/>
</dbReference>
<reference evidence="5 6" key="1">
    <citation type="journal article" date="2020" name="Genome Biol. Evol.">
        <title>Comparative genomics of strictly vertically transmitted, feminizing microsporidia endosymbionts of amphipod crustaceans.</title>
        <authorList>
            <person name="Cormier A."/>
            <person name="Chebbi M.A."/>
            <person name="Giraud I."/>
            <person name="Wattier R."/>
            <person name="Teixeira M."/>
            <person name="Gilbert C."/>
            <person name="Rigaud T."/>
            <person name="Cordaux R."/>
        </authorList>
    </citation>
    <scope>NUCLEOTIDE SEQUENCE [LARGE SCALE GENOMIC DNA]</scope>
    <source>
        <strain evidence="5 6">Ou3-Ou53</strain>
    </source>
</reference>
<name>A0A9P6KYM4_9MICR</name>